<feature type="domain" description="Agenet" evidence="5">
    <location>
        <begin position="2"/>
        <end position="72"/>
    </location>
</feature>
<dbReference type="PANTHER" id="PTHR31917:SF153">
    <property type="entry name" value="DUF724 DOMAIN-CONTAINING PROTEIN 3-RELATED"/>
    <property type="match status" value="1"/>
</dbReference>
<evidence type="ECO:0000313" key="6">
    <source>
        <dbReference type="EMBL" id="KAF5182140.1"/>
    </source>
</evidence>
<keyword evidence="7" id="KW-1185">Reference proteome</keyword>
<name>A0A7J6VD36_THATH</name>
<evidence type="ECO:0000256" key="1">
    <source>
        <dbReference type="ARBA" id="ARBA00022448"/>
    </source>
</evidence>
<accession>A0A7J6VD36</accession>
<dbReference type="InterPro" id="IPR007930">
    <property type="entry name" value="DUF724"/>
</dbReference>
<dbReference type="InterPro" id="IPR008395">
    <property type="entry name" value="Agenet-like_dom"/>
</dbReference>
<dbReference type="AlphaFoldDB" id="A0A7J6VD36"/>
<dbReference type="SMART" id="SM00743">
    <property type="entry name" value="Agenet"/>
    <property type="match status" value="2"/>
</dbReference>
<keyword evidence="3" id="KW-0175">Coiled coil</keyword>
<evidence type="ECO:0000259" key="5">
    <source>
        <dbReference type="SMART" id="SM00743"/>
    </source>
</evidence>
<organism evidence="6 7">
    <name type="scientific">Thalictrum thalictroides</name>
    <name type="common">Rue-anemone</name>
    <name type="synonym">Anemone thalictroides</name>
    <dbReference type="NCBI Taxonomy" id="46969"/>
    <lineage>
        <taxon>Eukaryota</taxon>
        <taxon>Viridiplantae</taxon>
        <taxon>Streptophyta</taxon>
        <taxon>Embryophyta</taxon>
        <taxon>Tracheophyta</taxon>
        <taxon>Spermatophyta</taxon>
        <taxon>Magnoliopsida</taxon>
        <taxon>Ranunculales</taxon>
        <taxon>Ranunculaceae</taxon>
        <taxon>Thalictroideae</taxon>
        <taxon>Thalictrum</taxon>
    </lineage>
</organism>
<feature type="domain" description="Agenet" evidence="5">
    <location>
        <begin position="76"/>
        <end position="134"/>
    </location>
</feature>
<proteinExistence type="predicted"/>
<evidence type="ECO:0000313" key="7">
    <source>
        <dbReference type="Proteomes" id="UP000554482"/>
    </source>
</evidence>
<sequence length="755" mass="86219">MVEFNVGETVEVTDEAFKGSWYLAKVTGSFVKKGKKKILIEYEMLKADENGLKSFQDFVDVRLVRPHQQPQEKPIDVFQVNQVVDAFLGKGWWKGVVTKVLEDSRYVVEMESLVLEEKMEFGFDELRVHHDWINGQWITPQAQDRDTNFSQSDAKEADQAQPWQVGNTISINIGHGLSTVKWNIKDSTSQSGTKGAAAENALSRIPQPKLSTNGEKLPLQKDKCQNAETTPAEDGENDVVMLCHKCDELTSENGNLPCTKAIGDGEDNTVMQDHNYKEVTLESEELPSTMDIEDRENGVMQDHSCEDITLTDGKWKSPKSVEDGKKEVVMQNNSSNEDGEDKTVMLDHEDKEMTLESEGLPTTMDIEDGENVVVMPKNSCEDATLTDGKWKSSKAVEDGKKEAIVQDNNSNEDMDTNRQEVVQKTSRAQPSRVGKTFRINSGNQSNRRKMKMFRKITKKKIVKIFRKRKITNTIESEENEIVQQDHNNDAVILENRKLPSNLDIENGEIEPDMEDHNCDIVALGNGNLASTEAVENRDNETVMQDRNSDEVTLKHNNWPFTKSYSLWKDVESREVFQRIPQQPHFYPLQELNEFLREGQAFGLMLSFADMVDKLSKAQFDEPRSAFDSKLDTLIRFEALGFNVERVRARIKEFIRLKDDQVKLGGTLQQFEEKVSKEKHEEDSLQSKINELDEKLGKLNESFDQMNKKRLMVEMKRQSTASCIVALQREHREIEEKIEGAKGYFTHVATEPWSIE</sequence>
<evidence type="ECO:0000256" key="4">
    <source>
        <dbReference type="SAM" id="MobiDB-lite"/>
    </source>
</evidence>
<dbReference type="PANTHER" id="PTHR31917">
    <property type="entry name" value="AGENET DOMAIN-CONTAINING PROTEIN-RELATED"/>
    <property type="match status" value="1"/>
</dbReference>
<protein>
    <recommendedName>
        <fullName evidence="5">Agenet domain-containing protein</fullName>
    </recommendedName>
</protein>
<dbReference type="CDD" id="cd20406">
    <property type="entry name" value="Tudor_Agenet_AtDUF_rpt2_4"/>
    <property type="match status" value="1"/>
</dbReference>
<keyword evidence="1" id="KW-0813">Transport</keyword>
<keyword evidence="2" id="KW-0341">Growth regulation</keyword>
<dbReference type="Proteomes" id="UP000554482">
    <property type="component" value="Unassembled WGS sequence"/>
</dbReference>
<feature type="region of interest" description="Disordered" evidence="4">
    <location>
        <begin position="188"/>
        <end position="232"/>
    </location>
</feature>
<dbReference type="InterPro" id="IPR014002">
    <property type="entry name" value="Agenet_dom_plant"/>
</dbReference>
<reference evidence="6 7" key="1">
    <citation type="submission" date="2020-06" db="EMBL/GenBank/DDBJ databases">
        <title>Transcriptomic and genomic resources for Thalictrum thalictroides and T. hernandezii: Facilitating candidate gene discovery in an emerging model plant lineage.</title>
        <authorList>
            <person name="Arias T."/>
            <person name="Riano-Pachon D.M."/>
            <person name="Di Stilio V.S."/>
        </authorList>
    </citation>
    <scope>NUCLEOTIDE SEQUENCE [LARGE SCALE GENOMIC DNA]</scope>
    <source>
        <strain evidence="7">cv. WT478/WT964</strain>
        <tissue evidence="6">Leaves</tissue>
    </source>
</reference>
<dbReference type="OrthoDB" id="687110at2759"/>
<dbReference type="Pfam" id="PF05266">
    <property type="entry name" value="DUF724"/>
    <property type="match status" value="1"/>
</dbReference>
<dbReference type="EMBL" id="JABWDY010035176">
    <property type="protein sequence ID" value="KAF5182140.1"/>
    <property type="molecule type" value="Genomic_DNA"/>
</dbReference>
<evidence type="ECO:0000256" key="2">
    <source>
        <dbReference type="ARBA" id="ARBA00022604"/>
    </source>
</evidence>
<feature type="region of interest" description="Disordered" evidence="4">
    <location>
        <begin position="424"/>
        <end position="446"/>
    </location>
</feature>
<gene>
    <name evidence="6" type="ORF">FRX31_028269</name>
</gene>
<comment type="caution">
    <text evidence="6">The sequence shown here is derived from an EMBL/GenBank/DDBJ whole genome shotgun (WGS) entry which is preliminary data.</text>
</comment>
<evidence type="ECO:0000256" key="3">
    <source>
        <dbReference type="SAM" id="Coils"/>
    </source>
</evidence>
<feature type="coiled-coil region" evidence="3">
    <location>
        <begin position="667"/>
        <end position="743"/>
    </location>
</feature>
<dbReference type="Pfam" id="PF05641">
    <property type="entry name" value="Agenet"/>
    <property type="match status" value="1"/>
</dbReference>